<dbReference type="PANTHER" id="PTHR43734">
    <property type="entry name" value="PHYTOENE DESATURASE"/>
    <property type="match status" value="1"/>
</dbReference>
<keyword evidence="7" id="KW-1185">Reference proteome</keyword>
<comment type="similarity">
    <text evidence="1">Belongs to the carotenoid/retinoid oxidoreductase family.</text>
</comment>
<dbReference type="PANTHER" id="PTHR43734:SF7">
    <property type="entry name" value="4,4'-DIAPONEUROSPORENE OXYGENASE"/>
    <property type="match status" value="1"/>
</dbReference>
<evidence type="ECO:0000256" key="1">
    <source>
        <dbReference type="ARBA" id="ARBA00006046"/>
    </source>
</evidence>
<evidence type="ECO:0000256" key="3">
    <source>
        <dbReference type="ARBA" id="ARBA00022643"/>
    </source>
</evidence>
<proteinExistence type="inferred from homology"/>
<evidence type="ECO:0000313" key="6">
    <source>
        <dbReference type="EMBL" id="AZS31369.1"/>
    </source>
</evidence>
<dbReference type="OrthoDB" id="140595at2"/>
<dbReference type="HAMAP" id="MF_00753">
    <property type="entry name" value="Glycerol3P_GlpB"/>
    <property type="match status" value="1"/>
</dbReference>
<dbReference type="AlphaFoldDB" id="A0A3S9VXV8"/>
<dbReference type="GO" id="GO:0009331">
    <property type="term" value="C:glycerol-3-phosphate dehydrogenase (FAD) complex"/>
    <property type="evidence" value="ECO:0007669"/>
    <property type="project" value="InterPro"/>
</dbReference>
<dbReference type="EC" id="1.1.5.3" evidence="6"/>
<dbReference type="Proteomes" id="UP000270673">
    <property type="component" value="Chromosome"/>
</dbReference>
<keyword evidence="2" id="KW-0285">Flavoprotein</keyword>
<feature type="domain" description="FAD-dependent oxidoreductase 2 FAD-binding" evidence="5">
    <location>
        <begin position="4"/>
        <end position="403"/>
    </location>
</feature>
<reference evidence="6 7" key="1">
    <citation type="submission" date="2018-10" db="EMBL/GenBank/DDBJ databases">
        <title>Butyricimonas faecalis sp. nov., isolated from human faeces and emended description of the genus Butyricimonas.</title>
        <authorList>
            <person name="Le Roy T."/>
            <person name="Van der Smissen P."/>
            <person name="Paquot A."/>
            <person name="Delzenne N."/>
            <person name="Muccioli G."/>
            <person name="Collet J.-F."/>
            <person name="Cani P.D."/>
        </authorList>
    </citation>
    <scope>NUCLEOTIDE SEQUENCE [LARGE SCALE GENOMIC DNA]</scope>
    <source>
        <strain evidence="6 7">H184</strain>
    </source>
</reference>
<dbReference type="NCBIfam" id="NF003719">
    <property type="entry name" value="PRK05329.1-2"/>
    <property type="match status" value="1"/>
</dbReference>
<evidence type="ECO:0000256" key="2">
    <source>
        <dbReference type="ARBA" id="ARBA00022630"/>
    </source>
</evidence>
<dbReference type="InterPro" id="IPR036188">
    <property type="entry name" value="FAD/NAD-bd_sf"/>
</dbReference>
<name>A0A3S9VXV8_9BACT</name>
<dbReference type="GO" id="GO:0004368">
    <property type="term" value="F:glycerol-3-phosphate dehydrogenase (quinone) activity"/>
    <property type="evidence" value="ECO:0007669"/>
    <property type="project" value="UniProtKB-EC"/>
</dbReference>
<protein>
    <submittedName>
        <fullName evidence="6">Glycerol-3-phosphate dehydrogenase subunit GlpB</fullName>
        <ecNumber evidence="6">1.1.5.3</ecNumber>
    </submittedName>
</protein>
<keyword evidence="3" id="KW-0288">FMN</keyword>
<dbReference type="EMBL" id="CP032819">
    <property type="protein sequence ID" value="AZS31369.1"/>
    <property type="molecule type" value="Genomic_DNA"/>
</dbReference>
<accession>A0A3S9VXV8</accession>
<dbReference type="NCBIfam" id="NF003718">
    <property type="entry name" value="PRK05329.1-1"/>
    <property type="match status" value="1"/>
</dbReference>
<sequence length="418" mass="46554">MKFDTIIIGGGLSGLISGIYLSQRGQRCVIISSGQSALHFSSGSFDLLNNLPDGTSVQKPLDAIGKLIQQAPSHPYAKLGENKFKILTQQTKEFLKNAGIATQGDYEKNHYRVTPMGTLKSTWLTLENLLISENEKCLPIRHPGIFNVTGFLDFYTQFIADEFLKLGTKCSIHAVNFPALENLRKNPTEMRSVNIARIFDKQENIQELVQILKAESEDCDSIILPAITGLNREDVVDYLRKEVDKPIYLLPTLPPSVPGIHTQQKLRSVFQQNGGVYMLGDTVLRAEIKGNRISQIYSSNHGDIPFIGQNFILATGSYFSQGLIASTEKIYEPIFDLDVTYAPNRTQWYNSDVFESQPYQSFGIKTDNSFRCMREGKILENLYATGAILEGFNPLKEGCGAGVSILSAMYIAEQILSK</sequence>
<evidence type="ECO:0000313" key="7">
    <source>
        <dbReference type="Proteomes" id="UP000270673"/>
    </source>
</evidence>
<evidence type="ECO:0000256" key="4">
    <source>
        <dbReference type="ARBA" id="ARBA00023002"/>
    </source>
</evidence>
<dbReference type="InterPro" id="IPR009158">
    <property type="entry name" value="G3P_DH_GlpB_su"/>
</dbReference>
<dbReference type="SUPFAM" id="SSF51905">
    <property type="entry name" value="FAD/NAD(P)-binding domain"/>
    <property type="match status" value="1"/>
</dbReference>
<dbReference type="NCBIfam" id="TIGR03378">
    <property type="entry name" value="glycerol3P_GlpB"/>
    <property type="match status" value="1"/>
</dbReference>
<gene>
    <name evidence="6" type="primary">glpB</name>
    <name evidence="6" type="ORF">D8S85_18655</name>
</gene>
<organism evidence="6 7">
    <name type="scientific">Butyricimonas faecalis</name>
    <dbReference type="NCBI Taxonomy" id="2093856"/>
    <lineage>
        <taxon>Bacteria</taxon>
        <taxon>Pseudomonadati</taxon>
        <taxon>Bacteroidota</taxon>
        <taxon>Bacteroidia</taxon>
        <taxon>Bacteroidales</taxon>
        <taxon>Odoribacteraceae</taxon>
        <taxon>Butyricimonas</taxon>
    </lineage>
</organism>
<keyword evidence="4 6" id="KW-0560">Oxidoreductase</keyword>
<dbReference type="KEGG" id="buy:D8S85_18655"/>
<dbReference type="RefSeq" id="WP_106481938.1">
    <property type="nucleotide sequence ID" value="NZ_CP032819.1"/>
</dbReference>
<dbReference type="InterPro" id="IPR003953">
    <property type="entry name" value="FAD-dep_OxRdtase_2_FAD-bd"/>
</dbReference>
<dbReference type="Gene3D" id="3.50.50.60">
    <property type="entry name" value="FAD/NAD(P)-binding domain"/>
    <property type="match status" value="1"/>
</dbReference>
<dbReference type="Pfam" id="PF00890">
    <property type="entry name" value="FAD_binding_2"/>
    <property type="match status" value="1"/>
</dbReference>
<dbReference type="NCBIfam" id="NF003720">
    <property type="entry name" value="PRK05329.1-3"/>
    <property type="match status" value="1"/>
</dbReference>
<evidence type="ECO:0000259" key="5">
    <source>
        <dbReference type="Pfam" id="PF00890"/>
    </source>
</evidence>
<dbReference type="PIRSF" id="PIRSF000141">
    <property type="entry name" value="Anaerobic_G3P_dh"/>
    <property type="match status" value="1"/>
</dbReference>